<comment type="caution">
    <text evidence="1">The sequence shown here is derived from an EMBL/GenBank/DDBJ whole genome shotgun (WGS) entry which is preliminary data.</text>
</comment>
<evidence type="ECO:0000313" key="1">
    <source>
        <dbReference type="EMBL" id="GAA2103364.1"/>
    </source>
</evidence>
<sequence length="215" mass="23095">MTDGLTTRRGAAVLALLLAVGLVGGFGASWALGELPRGDGAPTPVVAASPSLPVDPVPDILPDPAYPPLEPGARLVTGEVGSGGSRMTLPVPQGWTFSENSLDEWQWRPPDQQSFGQVMRVEQVLSNRRSISWTLERRIDELDEDEQNVTILERTDDSLHFTFVTSNHLRHGFLTWLDVTGSDDAQVEIAVTGRARDADGMADLISRVAAGVSLG</sequence>
<evidence type="ECO:0000313" key="2">
    <source>
        <dbReference type="Proteomes" id="UP001501161"/>
    </source>
</evidence>
<gene>
    <name evidence="1" type="ORF">GCM10009726_14870</name>
</gene>
<reference evidence="1 2" key="1">
    <citation type="journal article" date="2019" name="Int. J. Syst. Evol. Microbiol.">
        <title>The Global Catalogue of Microorganisms (GCM) 10K type strain sequencing project: providing services to taxonomists for standard genome sequencing and annotation.</title>
        <authorList>
            <consortium name="The Broad Institute Genomics Platform"/>
            <consortium name="The Broad Institute Genome Sequencing Center for Infectious Disease"/>
            <person name="Wu L."/>
            <person name="Ma J."/>
        </authorList>
    </citation>
    <scope>NUCLEOTIDE SEQUENCE [LARGE SCALE GENOMIC DNA]</scope>
    <source>
        <strain evidence="1 2">JCM 13813</strain>
    </source>
</reference>
<keyword evidence="2" id="KW-1185">Reference proteome</keyword>
<dbReference type="EMBL" id="BAAAMQ010000009">
    <property type="protein sequence ID" value="GAA2103364.1"/>
    <property type="molecule type" value="Genomic_DNA"/>
</dbReference>
<name>A0ABN2X4Y7_9ACTN</name>
<organism evidence="1 2">
    <name type="scientific">Nocardioides furvisabuli</name>
    <dbReference type="NCBI Taxonomy" id="375542"/>
    <lineage>
        <taxon>Bacteria</taxon>
        <taxon>Bacillati</taxon>
        <taxon>Actinomycetota</taxon>
        <taxon>Actinomycetes</taxon>
        <taxon>Propionibacteriales</taxon>
        <taxon>Nocardioidaceae</taxon>
        <taxon>Nocardioides</taxon>
    </lineage>
</organism>
<accession>A0ABN2X4Y7</accession>
<proteinExistence type="predicted"/>
<dbReference type="RefSeq" id="WP_231250562.1">
    <property type="nucleotide sequence ID" value="NZ_BAAAMQ010000009.1"/>
</dbReference>
<protein>
    <submittedName>
        <fullName evidence="1">Uncharacterized protein</fullName>
    </submittedName>
</protein>
<dbReference type="Proteomes" id="UP001501161">
    <property type="component" value="Unassembled WGS sequence"/>
</dbReference>